<keyword evidence="2" id="KW-0472">Membrane</keyword>
<reference evidence="3 4" key="1">
    <citation type="journal article" date="2014" name="PLoS Genet.">
        <title>Phylogenetically driven sequencing of extremely halophilic archaea reveals strategies for static and dynamic osmo-response.</title>
        <authorList>
            <person name="Becker E.A."/>
            <person name="Seitzer P.M."/>
            <person name="Tritt A."/>
            <person name="Larsen D."/>
            <person name="Krusor M."/>
            <person name="Yao A.I."/>
            <person name="Wu D."/>
            <person name="Madern D."/>
            <person name="Eisen J.A."/>
            <person name="Darling A.E."/>
            <person name="Facciotti M.T."/>
        </authorList>
    </citation>
    <scope>NUCLEOTIDE SEQUENCE [LARGE SCALE GENOMIC DNA]</scope>
    <source>
        <strain evidence="3 4">DSM 18795</strain>
    </source>
</reference>
<keyword evidence="2" id="KW-1133">Transmembrane helix</keyword>
<evidence type="ECO:0000313" key="4">
    <source>
        <dbReference type="Proteomes" id="UP000011531"/>
    </source>
</evidence>
<organism evidence="3 4">
    <name type="scientific">Natronococcus jeotgali DSM 18795</name>
    <dbReference type="NCBI Taxonomy" id="1227498"/>
    <lineage>
        <taxon>Archaea</taxon>
        <taxon>Methanobacteriati</taxon>
        <taxon>Methanobacteriota</taxon>
        <taxon>Stenosarchaea group</taxon>
        <taxon>Halobacteria</taxon>
        <taxon>Halobacteriales</taxon>
        <taxon>Natrialbaceae</taxon>
        <taxon>Natronococcus</taxon>
    </lineage>
</organism>
<dbReference type="Proteomes" id="UP000011531">
    <property type="component" value="Unassembled WGS sequence"/>
</dbReference>
<dbReference type="InterPro" id="IPR058927">
    <property type="entry name" value="OB_2TM"/>
</dbReference>
<feature type="region of interest" description="Disordered" evidence="1">
    <location>
        <begin position="167"/>
        <end position="197"/>
    </location>
</feature>
<dbReference type="EMBL" id="AOIA01000151">
    <property type="protein sequence ID" value="ELY53085.1"/>
    <property type="molecule type" value="Genomic_DNA"/>
</dbReference>
<dbReference type="OrthoDB" id="206389at2157"/>
<dbReference type="PATRIC" id="fig|1227498.3.peg.3663"/>
<feature type="transmembrane region" description="Helical" evidence="2">
    <location>
        <begin position="133"/>
        <end position="150"/>
    </location>
</feature>
<comment type="caution">
    <text evidence="3">The sequence shown here is derived from an EMBL/GenBank/DDBJ whole genome shotgun (WGS) entry which is preliminary data.</text>
</comment>
<feature type="transmembrane region" description="Helical" evidence="2">
    <location>
        <begin position="12"/>
        <end position="32"/>
    </location>
</feature>
<name>L9WUF2_9EURY</name>
<dbReference type="RefSeq" id="WP_008426202.1">
    <property type="nucleotide sequence ID" value="NZ_AOIA01000151.1"/>
</dbReference>
<dbReference type="AlphaFoldDB" id="L9WUF2"/>
<keyword evidence="2" id="KW-0812">Transmembrane</keyword>
<evidence type="ECO:0008006" key="5">
    <source>
        <dbReference type="Google" id="ProtNLM"/>
    </source>
</evidence>
<accession>L9WUF2</accession>
<protein>
    <recommendedName>
        <fullName evidence="5">OB-fold tRNA/helicase-type nucleic acid binding protein</fullName>
    </recommendedName>
</protein>
<sequence length="197" mass="21386">MTSREPFGQGVRLLGIVLLLAAIGGLVIWTGASPVEPMEQEPPNDVEVEPDRASYVGESVILGGEVVETDPLVIATEASGYGRFTVSEDGDTDRNVDGDLEPDDWVTTYGTLEDEETLAAERITVQNSGETRYMMLVSLVGGLFVVGRVLRDWRFDLGRLAFVPRERARSRGDSRSEGGRARTDDGLEAPARGDRGD</sequence>
<evidence type="ECO:0000313" key="3">
    <source>
        <dbReference type="EMBL" id="ELY53085.1"/>
    </source>
</evidence>
<dbReference type="STRING" id="1227498.C492_18539"/>
<evidence type="ECO:0000256" key="2">
    <source>
        <dbReference type="SAM" id="Phobius"/>
    </source>
</evidence>
<evidence type="ECO:0000256" key="1">
    <source>
        <dbReference type="SAM" id="MobiDB-lite"/>
    </source>
</evidence>
<dbReference type="Pfam" id="PF26045">
    <property type="entry name" value="OB_2TM_halo"/>
    <property type="match status" value="1"/>
</dbReference>
<keyword evidence="4" id="KW-1185">Reference proteome</keyword>
<gene>
    <name evidence="3" type="ORF">C492_18539</name>
</gene>
<proteinExistence type="predicted"/>